<dbReference type="PIRSF" id="PIRSF010372">
    <property type="entry name" value="PaiB"/>
    <property type="match status" value="1"/>
</dbReference>
<evidence type="ECO:0000313" key="2">
    <source>
        <dbReference type="Proteomes" id="UP001595443"/>
    </source>
</evidence>
<accession>A0ABV7AKA5</accession>
<dbReference type="PANTHER" id="PTHR35802:SF1">
    <property type="entry name" value="PROTEASE SYNTHASE AND SPORULATION PROTEIN PAI 2"/>
    <property type="match status" value="1"/>
</dbReference>
<gene>
    <name evidence="1" type="ORF">ACFOES_15745</name>
</gene>
<proteinExistence type="predicted"/>
<dbReference type="EMBL" id="JBHRSK010000013">
    <property type="protein sequence ID" value="MFC2969553.1"/>
    <property type="molecule type" value="Genomic_DNA"/>
</dbReference>
<dbReference type="Gene3D" id="2.30.110.10">
    <property type="entry name" value="Electron Transport, Fmn-binding Protein, Chain A"/>
    <property type="match status" value="1"/>
</dbReference>
<dbReference type="Pfam" id="PF04299">
    <property type="entry name" value="FMN_bind_2"/>
    <property type="match status" value="1"/>
</dbReference>
<reference evidence="2" key="1">
    <citation type="journal article" date="2019" name="Int. J. Syst. Evol. Microbiol.">
        <title>The Global Catalogue of Microorganisms (GCM) 10K type strain sequencing project: providing services to taxonomists for standard genome sequencing and annotation.</title>
        <authorList>
            <consortium name="The Broad Institute Genomics Platform"/>
            <consortium name="The Broad Institute Genome Sequencing Center for Infectious Disease"/>
            <person name="Wu L."/>
            <person name="Ma J."/>
        </authorList>
    </citation>
    <scope>NUCLEOTIDE SEQUENCE [LARGE SCALE GENOMIC DNA]</scope>
    <source>
        <strain evidence="2">KCTC 62192</strain>
    </source>
</reference>
<comment type="caution">
    <text evidence="1">The sequence shown here is derived from an EMBL/GenBank/DDBJ whole genome shotgun (WGS) entry which is preliminary data.</text>
</comment>
<name>A0ABV7AKA5_9RHOB</name>
<sequence length="215" mass="23035">MHPNPAFRQTPAADNLAFARSRGFGTLAVNAAATDSAGPLLSHLPFLLSEDGSTAECHLVRSNPIARALATPQPAVLSVTGPEGYISPDWYGLDDQVPTWNYVAVHLRGTLELLPATALRDQLDRLSARFEAELAPKPQWTAAKMPEDLLARMMRQIVPCRLTVTEVQGTWKLAQNKPEAARLAAARAVAAAGRGPAAAELARLMEEATLPPSSE</sequence>
<organism evidence="1 2">
    <name type="scientific">Acidimangrovimonas pyrenivorans</name>
    <dbReference type="NCBI Taxonomy" id="2030798"/>
    <lineage>
        <taxon>Bacteria</taxon>
        <taxon>Pseudomonadati</taxon>
        <taxon>Pseudomonadota</taxon>
        <taxon>Alphaproteobacteria</taxon>
        <taxon>Rhodobacterales</taxon>
        <taxon>Paracoccaceae</taxon>
        <taxon>Acidimangrovimonas</taxon>
    </lineage>
</organism>
<dbReference type="PANTHER" id="PTHR35802">
    <property type="entry name" value="PROTEASE SYNTHASE AND SPORULATION PROTEIN PAI 2"/>
    <property type="match status" value="1"/>
</dbReference>
<dbReference type="SUPFAM" id="SSF50475">
    <property type="entry name" value="FMN-binding split barrel"/>
    <property type="match status" value="1"/>
</dbReference>
<dbReference type="InterPro" id="IPR007396">
    <property type="entry name" value="TR_PAI2-type"/>
</dbReference>
<keyword evidence="2" id="KW-1185">Reference proteome</keyword>
<dbReference type="InterPro" id="IPR012349">
    <property type="entry name" value="Split_barrel_FMN-bd"/>
</dbReference>
<dbReference type="Proteomes" id="UP001595443">
    <property type="component" value="Unassembled WGS sequence"/>
</dbReference>
<evidence type="ECO:0000313" key="1">
    <source>
        <dbReference type="EMBL" id="MFC2969553.1"/>
    </source>
</evidence>
<dbReference type="RefSeq" id="WP_377834261.1">
    <property type="nucleotide sequence ID" value="NZ_JBHRSK010000013.1"/>
</dbReference>
<protein>
    <submittedName>
        <fullName evidence="1">FMN-binding negative transcriptional regulator</fullName>
    </submittedName>
</protein>